<dbReference type="GO" id="GO:0009426">
    <property type="term" value="C:bacterial-type flagellum basal body, distal rod"/>
    <property type="evidence" value="ECO:0007669"/>
    <property type="project" value="UniProtKB-UniRule"/>
</dbReference>
<dbReference type="Pfam" id="PF06429">
    <property type="entry name" value="Flg_bbr_C"/>
    <property type="match status" value="1"/>
</dbReference>
<keyword evidence="11" id="KW-0966">Cell projection</keyword>
<evidence type="ECO:0000259" key="8">
    <source>
        <dbReference type="Pfam" id="PF00460"/>
    </source>
</evidence>
<dbReference type="NCBIfam" id="TIGR02488">
    <property type="entry name" value="flgG_G_neg"/>
    <property type="match status" value="1"/>
</dbReference>
<evidence type="ECO:0000256" key="2">
    <source>
        <dbReference type="ARBA" id="ARBA00009677"/>
    </source>
</evidence>
<evidence type="ECO:0000313" key="12">
    <source>
        <dbReference type="Proteomes" id="UP000256650"/>
    </source>
</evidence>
<evidence type="ECO:0000259" key="9">
    <source>
        <dbReference type="Pfam" id="PF06429"/>
    </source>
</evidence>
<proteinExistence type="inferred from homology"/>
<evidence type="ECO:0000259" key="10">
    <source>
        <dbReference type="Pfam" id="PF22692"/>
    </source>
</evidence>
<dbReference type="Proteomes" id="UP000256650">
    <property type="component" value="Unassembled WGS sequence"/>
</dbReference>
<dbReference type="PANTHER" id="PTHR30435">
    <property type="entry name" value="FLAGELLAR PROTEIN"/>
    <property type="match status" value="1"/>
</dbReference>
<feature type="domain" description="Flagellar basal body rod protein N-terminal" evidence="8">
    <location>
        <begin position="5"/>
        <end position="35"/>
    </location>
</feature>
<comment type="caution">
    <text evidence="11">The sequence shown here is derived from an EMBL/GenBank/DDBJ whole genome shotgun (WGS) entry which is preliminary data.</text>
</comment>
<evidence type="ECO:0000256" key="1">
    <source>
        <dbReference type="ARBA" id="ARBA00004117"/>
    </source>
</evidence>
<dbReference type="EMBL" id="NXLS01000003">
    <property type="protein sequence ID" value="RDU63289.1"/>
    <property type="molecule type" value="Genomic_DNA"/>
</dbReference>
<comment type="subunit">
    <text evidence="5">The basal body constitutes a major portion of the flagellar organelle and consists of four rings (L,P,S, and M) mounted on a central rod. The rod consists of about 26 subunits of FlgG in the distal portion, and FlgB, FlgC and FlgF are thought to build up the proximal portion of the rod with about 6 subunits each.</text>
</comment>
<protein>
    <recommendedName>
        <fullName evidence="3 6">Flagellar basal-body rod protein FlgG</fullName>
    </recommendedName>
</protein>
<dbReference type="InterPro" id="IPR001444">
    <property type="entry name" value="Flag_bb_rod_N"/>
</dbReference>
<evidence type="ECO:0000256" key="3">
    <source>
        <dbReference type="ARBA" id="ARBA00017948"/>
    </source>
</evidence>
<organism evidence="11 12">
    <name type="scientific">Helicobacter ganmani</name>
    <dbReference type="NCBI Taxonomy" id="60246"/>
    <lineage>
        <taxon>Bacteria</taxon>
        <taxon>Pseudomonadati</taxon>
        <taxon>Campylobacterota</taxon>
        <taxon>Epsilonproteobacteria</taxon>
        <taxon>Campylobacterales</taxon>
        <taxon>Helicobacteraceae</taxon>
        <taxon>Helicobacter</taxon>
    </lineage>
</organism>
<gene>
    <name evidence="11" type="primary">flgG</name>
    <name evidence="11" type="ORF">CQA43_03945</name>
</gene>
<name>A0A3D8IDP9_9HELI</name>
<dbReference type="Pfam" id="PF00460">
    <property type="entry name" value="Flg_bb_rod"/>
    <property type="match status" value="1"/>
</dbReference>
<keyword evidence="4 7" id="KW-0975">Bacterial flagellum</keyword>
<dbReference type="InterPro" id="IPR019776">
    <property type="entry name" value="Flagellar_basal_body_rod_CS"/>
</dbReference>
<evidence type="ECO:0000256" key="6">
    <source>
        <dbReference type="NCBIfam" id="TIGR02488"/>
    </source>
</evidence>
<dbReference type="InterPro" id="IPR020013">
    <property type="entry name" value="Flagellar_FlgE/F/G"/>
</dbReference>
<comment type="subcellular location">
    <subcellularLocation>
        <location evidence="1 7">Bacterial flagellum basal body</location>
    </subcellularLocation>
</comment>
<dbReference type="InterPro" id="IPR012834">
    <property type="entry name" value="FlgG_G_neg"/>
</dbReference>
<dbReference type="OrthoDB" id="9804559at2"/>
<feature type="domain" description="Flagellar hook protein FlgE/F/G-like D1" evidence="10">
    <location>
        <begin position="96"/>
        <end position="159"/>
    </location>
</feature>
<reference evidence="11 12" key="1">
    <citation type="submission" date="2018-04" db="EMBL/GenBank/DDBJ databases">
        <title>Novel Campyloabacter and Helicobacter Species and Strains.</title>
        <authorList>
            <person name="Mannion A.J."/>
            <person name="Shen Z."/>
            <person name="Fox J.G."/>
        </authorList>
    </citation>
    <scope>NUCLEOTIDE SEQUENCE [LARGE SCALE GENOMIC DNA]</scope>
    <source>
        <strain evidence="11 12">MIT 99-5101</strain>
    </source>
</reference>
<dbReference type="InterPro" id="IPR010930">
    <property type="entry name" value="Flg_bb/hook_C_dom"/>
</dbReference>
<dbReference type="PROSITE" id="PS00588">
    <property type="entry name" value="FLAGELLA_BB_ROD"/>
    <property type="match status" value="1"/>
</dbReference>
<dbReference type="InterPro" id="IPR053967">
    <property type="entry name" value="LlgE_F_G-like_D1"/>
</dbReference>
<feature type="domain" description="Flagellar basal-body/hook protein C-terminal" evidence="9">
    <location>
        <begin position="215"/>
        <end position="260"/>
    </location>
</feature>
<keyword evidence="11" id="KW-0282">Flagellum</keyword>
<accession>A0A3D8IDP9</accession>
<evidence type="ECO:0000313" key="11">
    <source>
        <dbReference type="EMBL" id="RDU63289.1"/>
    </source>
</evidence>
<keyword evidence="11" id="KW-0969">Cilium</keyword>
<dbReference type="GeneID" id="82535435"/>
<dbReference type="SUPFAM" id="SSF117143">
    <property type="entry name" value="Flagellar hook protein flgE"/>
    <property type="match status" value="1"/>
</dbReference>
<evidence type="ECO:0000256" key="5">
    <source>
        <dbReference type="ARBA" id="ARBA00025933"/>
    </source>
</evidence>
<dbReference type="GO" id="GO:0071978">
    <property type="term" value="P:bacterial-type flagellum-dependent swarming motility"/>
    <property type="evidence" value="ECO:0007669"/>
    <property type="project" value="TreeGrafter"/>
</dbReference>
<dbReference type="Pfam" id="PF22692">
    <property type="entry name" value="LlgE_F_G_D1"/>
    <property type="match status" value="1"/>
</dbReference>
<dbReference type="NCBIfam" id="TIGR03506">
    <property type="entry name" value="FlgEFG_subfam"/>
    <property type="match status" value="2"/>
</dbReference>
<dbReference type="AlphaFoldDB" id="A0A3D8IDP9"/>
<sequence>MMRALYTATTGMLGQQLFIDVTSNNISNVNTFGYRKERAEFADLFHQVIQYAGSSTSETTLSPTGIEVGLGVRPTSVQKLFSQGNFKETEQNLDIAITGNGFFQIELPDGTIAYTRDGAFKRDDEGNVVNSQGYLLVPNITIPDDAREINIGTDGTVTVVQGNATEVNQLGQIETVNFINPAGLHALGDNLYLNTNASGDPIVGTPGLNGFGLLRQGFVETSNVKLVEEMTDLIVGQRAYEANSKSIQTADSMLQIVNQLKRN</sequence>
<comment type="similarity">
    <text evidence="2 7">Belongs to the flagella basal body rod proteins family.</text>
</comment>
<evidence type="ECO:0000256" key="7">
    <source>
        <dbReference type="RuleBase" id="RU362116"/>
    </source>
</evidence>
<dbReference type="RefSeq" id="WP_034290788.1">
    <property type="nucleotide sequence ID" value="NZ_CAONBV010000006.1"/>
</dbReference>
<dbReference type="PANTHER" id="PTHR30435:SF19">
    <property type="entry name" value="FLAGELLAR BASAL-BODY ROD PROTEIN FLGG"/>
    <property type="match status" value="1"/>
</dbReference>
<keyword evidence="12" id="KW-1185">Reference proteome</keyword>
<dbReference type="InterPro" id="IPR037925">
    <property type="entry name" value="FlgE/F/G-like"/>
</dbReference>
<evidence type="ECO:0000256" key="4">
    <source>
        <dbReference type="ARBA" id="ARBA00023143"/>
    </source>
</evidence>